<dbReference type="Proteomes" id="UP000830671">
    <property type="component" value="Chromosome 3"/>
</dbReference>
<evidence type="ECO:0000313" key="2">
    <source>
        <dbReference type="Proteomes" id="UP000830671"/>
    </source>
</evidence>
<protein>
    <submittedName>
        <fullName evidence="1">Uncharacterized protein</fullName>
    </submittedName>
</protein>
<dbReference type="KEGG" id="clup:CLUP02_05733"/>
<dbReference type="GeneID" id="73339749"/>
<dbReference type="RefSeq" id="XP_049141882.1">
    <property type="nucleotide sequence ID" value="XM_049284739.1"/>
</dbReference>
<evidence type="ECO:0000313" key="1">
    <source>
        <dbReference type="EMBL" id="UQC80251.1"/>
    </source>
</evidence>
<name>A0A9Q8SMS7_9PEZI</name>
<accession>A0A9Q8SMS7</accession>
<proteinExistence type="predicted"/>
<sequence length="55" mass="6429">MKYPKRYKIIDGYNTHIVASPSYLSLDTLTHTPNHIRYSPFAPLLWVRVQQLSPT</sequence>
<organism evidence="1 2">
    <name type="scientific">Colletotrichum lupini</name>
    <dbReference type="NCBI Taxonomy" id="145971"/>
    <lineage>
        <taxon>Eukaryota</taxon>
        <taxon>Fungi</taxon>
        <taxon>Dikarya</taxon>
        <taxon>Ascomycota</taxon>
        <taxon>Pezizomycotina</taxon>
        <taxon>Sordariomycetes</taxon>
        <taxon>Hypocreomycetidae</taxon>
        <taxon>Glomerellales</taxon>
        <taxon>Glomerellaceae</taxon>
        <taxon>Colletotrichum</taxon>
        <taxon>Colletotrichum acutatum species complex</taxon>
    </lineage>
</organism>
<keyword evidence="2" id="KW-1185">Reference proteome</keyword>
<dbReference type="AlphaFoldDB" id="A0A9Q8SMS7"/>
<gene>
    <name evidence="1" type="ORF">CLUP02_05733</name>
</gene>
<dbReference type="EMBL" id="CP019475">
    <property type="protein sequence ID" value="UQC80251.1"/>
    <property type="molecule type" value="Genomic_DNA"/>
</dbReference>
<reference evidence="1" key="1">
    <citation type="journal article" date="2021" name="Mol. Plant Microbe Interact.">
        <title>Complete Genome Sequence of the Plant-Pathogenic Fungus Colletotrichum lupini.</title>
        <authorList>
            <person name="Baroncelli R."/>
            <person name="Pensec F."/>
            <person name="Da Lio D."/>
            <person name="Boufleur T."/>
            <person name="Vicente I."/>
            <person name="Sarrocco S."/>
            <person name="Picot A."/>
            <person name="Baraldi E."/>
            <person name="Sukno S."/>
            <person name="Thon M."/>
            <person name="Le Floch G."/>
        </authorList>
    </citation>
    <scope>NUCLEOTIDE SEQUENCE</scope>
    <source>
        <strain evidence="1">IMI 504893</strain>
    </source>
</reference>